<dbReference type="EMBL" id="JAAGAB010000003">
    <property type="protein sequence ID" value="NDV01685.1"/>
    <property type="molecule type" value="Genomic_DNA"/>
</dbReference>
<organism evidence="5 6">
    <name type="scientific">Pseudoroseicyclus tamaricis</name>
    <dbReference type="NCBI Taxonomy" id="2705421"/>
    <lineage>
        <taxon>Bacteria</taxon>
        <taxon>Pseudomonadati</taxon>
        <taxon>Pseudomonadota</taxon>
        <taxon>Alphaproteobacteria</taxon>
        <taxon>Rhodobacterales</taxon>
        <taxon>Paracoccaceae</taxon>
        <taxon>Pseudoroseicyclus</taxon>
    </lineage>
</organism>
<keyword evidence="3" id="KW-0804">Transcription</keyword>
<dbReference type="GO" id="GO:0003677">
    <property type="term" value="F:DNA binding"/>
    <property type="evidence" value="ECO:0007669"/>
    <property type="project" value="UniProtKB-KW"/>
</dbReference>
<protein>
    <submittedName>
        <fullName evidence="5">Helix-turn-helix transcriptional regulator</fullName>
    </submittedName>
</protein>
<evidence type="ECO:0000256" key="1">
    <source>
        <dbReference type="ARBA" id="ARBA00023015"/>
    </source>
</evidence>
<dbReference type="SUPFAM" id="SSF46785">
    <property type="entry name" value="Winged helix' DNA-binding domain"/>
    <property type="match status" value="1"/>
</dbReference>
<keyword evidence="1" id="KW-0805">Transcription regulation</keyword>
<reference evidence="5 6" key="1">
    <citation type="submission" date="2020-02" db="EMBL/GenBank/DDBJ databases">
        <title>Pseudoroseicyclus tamarix, sp. nov., isolated from offshore sediment of a Tamarix chinensis forest.</title>
        <authorList>
            <person name="Gai Y."/>
        </authorList>
    </citation>
    <scope>NUCLEOTIDE SEQUENCE [LARGE SCALE GENOMIC DNA]</scope>
    <source>
        <strain evidence="5 6">CLL3-39</strain>
    </source>
</reference>
<dbReference type="Pfam" id="PF01638">
    <property type="entry name" value="HxlR"/>
    <property type="match status" value="1"/>
</dbReference>
<proteinExistence type="predicted"/>
<evidence type="ECO:0000259" key="4">
    <source>
        <dbReference type="PROSITE" id="PS51118"/>
    </source>
</evidence>
<feature type="domain" description="HTH hxlR-type" evidence="4">
    <location>
        <begin position="10"/>
        <end position="109"/>
    </location>
</feature>
<accession>A0A6B2JUW4</accession>
<evidence type="ECO:0000256" key="3">
    <source>
        <dbReference type="ARBA" id="ARBA00023163"/>
    </source>
</evidence>
<dbReference type="PANTHER" id="PTHR33204">
    <property type="entry name" value="TRANSCRIPTIONAL REGULATOR, MARR FAMILY"/>
    <property type="match status" value="1"/>
</dbReference>
<gene>
    <name evidence="5" type="ORF">GZA08_11995</name>
</gene>
<dbReference type="PROSITE" id="PS51118">
    <property type="entry name" value="HTH_HXLR"/>
    <property type="match status" value="1"/>
</dbReference>
<dbReference type="Gene3D" id="1.10.10.10">
    <property type="entry name" value="Winged helix-like DNA-binding domain superfamily/Winged helix DNA-binding domain"/>
    <property type="match status" value="1"/>
</dbReference>
<dbReference type="AlphaFoldDB" id="A0A6B2JUW4"/>
<dbReference type="Proteomes" id="UP000474757">
    <property type="component" value="Unassembled WGS sequence"/>
</dbReference>
<evidence type="ECO:0000313" key="5">
    <source>
        <dbReference type="EMBL" id="NDV01685.1"/>
    </source>
</evidence>
<dbReference type="InterPro" id="IPR036390">
    <property type="entry name" value="WH_DNA-bd_sf"/>
</dbReference>
<dbReference type="InterPro" id="IPR002577">
    <property type="entry name" value="HTH_HxlR"/>
</dbReference>
<name>A0A6B2JUW4_9RHOB</name>
<keyword evidence="2" id="KW-0238">DNA-binding</keyword>
<evidence type="ECO:0000313" key="6">
    <source>
        <dbReference type="Proteomes" id="UP000474757"/>
    </source>
</evidence>
<evidence type="ECO:0000256" key="2">
    <source>
        <dbReference type="ARBA" id="ARBA00023125"/>
    </source>
</evidence>
<keyword evidence="6" id="KW-1185">Reference proteome</keyword>
<dbReference type="PANTHER" id="PTHR33204:SF39">
    <property type="entry name" value="TRANSCRIPTIONAL REGULATORY PROTEIN"/>
    <property type="match status" value="1"/>
</dbReference>
<comment type="caution">
    <text evidence="5">The sequence shown here is derived from an EMBL/GenBank/DDBJ whole genome shotgun (WGS) entry which is preliminary data.</text>
</comment>
<dbReference type="RefSeq" id="WP_163893971.1">
    <property type="nucleotide sequence ID" value="NZ_JAAFYS010000003.1"/>
</dbReference>
<sequence>MEEGHPQETCLRISQLLSRVGDKWVILVIRALQPEAKRFNALKREIGDISQKMLSATLRNLERDGFVRRTVTPVTPPMVEYALTDLGRELLCPVQALADWTASNADRIEAARAAYDSRGEDGAAATAA</sequence>
<dbReference type="InterPro" id="IPR036388">
    <property type="entry name" value="WH-like_DNA-bd_sf"/>
</dbReference>